<gene>
    <name evidence="17" type="ORF">JZ751_023482</name>
</gene>
<keyword evidence="7" id="KW-0433">Leucine-rich repeat</keyword>
<feature type="compositionally biased region" description="Polar residues" evidence="16">
    <location>
        <begin position="487"/>
        <end position="510"/>
    </location>
</feature>
<evidence type="ECO:0000256" key="13">
    <source>
        <dbReference type="ARBA" id="ARBA00023273"/>
    </source>
</evidence>
<keyword evidence="9" id="KW-0677">Repeat</keyword>
<keyword evidence="18" id="KW-1185">Reference proteome</keyword>
<evidence type="ECO:0000256" key="6">
    <source>
        <dbReference type="ARBA" id="ARBA00022475"/>
    </source>
</evidence>
<evidence type="ECO:0000256" key="9">
    <source>
        <dbReference type="ARBA" id="ARBA00022737"/>
    </source>
</evidence>
<evidence type="ECO:0000256" key="12">
    <source>
        <dbReference type="ARBA" id="ARBA00023180"/>
    </source>
</evidence>
<feature type="region of interest" description="Disordered" evidence="16">
    <location>
        <begin position="635"/>
        <end position="670"/>
    </location>
</feature>
<dbReference type="PANTHER" id="PTHR24369">
    <property type="entry name" value="ANTIGEN BSP, PUTATIVE-RELATED"/>
    <property type="match status" value="1"/>
</dbReference>
<dbReference type="GO" id="GO:0043204">
    <property type="term" value="C:perikaryon"/>
    <property type="evidence" value="ECO:0007669"/>
    <property type="project" value="UniProtKB-SubCell"/>
</dbReference>
<dbReference type="SUPFAM" id="SSF52058">
    <property type="entry name" value="L domain-like"/>
    <property type="match status" value="1"/>
</dbReference>
<evidence type="ECO:0000256" key="3">
    <source>
        <dbReference type="ARBA" id="ARBA00004316"/>
    </source>
</evidence>
<evidence type="ECO:0000256" key="1">
    <source>
        <dbReference type="ARBA" id="ARBA00004236"/>
    </source>
</evidence>
<dbReference type="GO" id="GO:1905573">
    <property type="term" value="F:ganglioside GM1 binding"/>
    <property type="evidence" value="ECO:0007669"/>
    <property type="project" value="TreeGrafter"/>
</dbReference>
<name>A0A8T2NKP9_9TELE</name>
<protein>
    <recommendedName>
        <fullName evidence="19">Reticulon-4 receptor</fullName>
    </recommendedName>
</protein>
<keyword evidence="6" id="KW-1003">Cell membrane</keyword>
<accession>A0A8T2NKP9</accession>
<organism evidence="17 18">
    <name type="scientific">Albula glossodonta</name>
    <name type="common">roundjaw bonefish</name>
    <dbReference type="NCBI Taxonomy" id="121402"/>
    <lineage>
        <taxon>Eukaryota</taxon>
        <taxon>Metazoa</taxon>
        <taxon>Chordata</taxon>
        <taxon>Craniata</taxon>
        <taxon>Vertebrata</taxon>
        <taxon>Euteleostomi</taxon>
        <taxon>Actinopterygii</taxon>
        <taxon>Neopterygii</taxon>
        <taxon>Teleostei</taxon>
        <taxon>Albuliformes</taxon>
        <taxon>Albulidae</taxon>
        <taxon>Albula</taxon>
    </lineage>
</organism>
<dbReference type="PANTHER" id="PTHR24369:SF174">
    <property type="entry name" value="RETICULON-4 RECEPTOR"/>
    <property type="match status" value="1"/>
</dbReference>
<feature type="region of interest" description="Disordered" evidence="16">
    <location>
        <begin position="456"/>
        <end position="591"/>
    </location>
</feature>
<dbReference type="GO" id="GO:0042995">
    <property type="term" value="C:cell projection"/>
    <property type="evidence" value="ECO:0007669"/>
    <property type="project" value="UniProtKB-SubCell"/>
</dbReference>
<feature type="compositionally biased region" description="Polar residues" evidence="16">
    <location>
        <begin position="635"/>
        <end position="644"/>
    </location>
</feature>
<comment type="caution">
    <text evidence="17">The sequence shown here is derived from an EMBL/GenBank/DDBJ whole genome shotgun (WGS) entry which is preliminary data.</text>
</comment>
<evidence type="ECO:0000256" key="8">
    <source>
        <dbReference type="ARBA" id="ARBA00022729"/>
    </source>
</evidence>
<evidence type="ECO:0000256" key="16">
    <source>
        <dbReference type="SAM" id="MobiDB-lite"/>
    </source>
</evidence>
<dbReference type="GO" id="GO:0035025">
    <property type="term" value="P:positive regulation of Rho protein signal transduction"/>
    <property type="evidence" value="ECO:0007669"/>
    <property type="project" value="TreeGrafter"/>
</dbReference>
<dbReference type="InterPro" id="IPR050541">
    <property type="entry name" value="LRR_TM_domain-containing"/>
</dbReference>
<keyword evidence="12" id="KW-0325">Glycoprotein</keyword>
<dbReference type="GO" id="GO:1905576">
    <property type="term" value="F:ganglioside GT1b binding"/>
    <property type="evidence" value="ECO:0007669"/>
    <property type="project" value="TreeGrafter"/>
</dbReference>
<dbReference type="InterPro" id="IPR032675">
    <property type="entry name" value="LRR_dom_sf"/>
</dbReference>
<dbReference type="AlphaFoldDB" id="A0A8T2NKP9"/>
<keyword evidence="8" id="KW-0732">Signal</keyword>
<evidence type="ECO:0000256" key="14">
    <source>
        <dbReference type="ARBA" id="ARBA00023288"/>
    </source>
</evidence>
<comment type="subcellular location">
    <subcellularLocation>
        <location evidence="1">Cell membrane</location>
    </subcellularLocation>
    <subcellularLocation>
        <location evidence="3">Cell projection</location>
    </subcellularLocation>
    <subcellularLocation>
        <location evidence="2">Membrane raft</location>
    </subcellularLocation>
    <subcellularLocation>
        <location evidence="5">Membrane</location>
        <topology evidence="5">Lipid-anchor</topology>
    </subcellularLocation>
    <subcellularLocation>
        <location evidence="4">Perikaryon</location>
    </subcellularLocation>
</comment>
<keyword evidence="10" id="KW-0472">Membrane</keyword>
<comment type="similarity">
    <text evidence="15">Belongs to the Nogo receptor family.</text>
</comment>
<evidence type="ECO:0000256" key="10">
    <source>
        <dbReference type="ARBA" id="ARBA00023136"/>
    </source>
</evidence>
<evidence type="ECO:0000313" key="18">
    <source>
        <dbReference type="Proteomes" id="UP000824540"/>
    </source>
</evidence>
<feature type="compositionally biased region" description="Pro residues" evidence="16">
    <location>
        <begin position="653"/>
        <end position="662"/>
    </location>
</feature>
<dbReference type="PROSITE" id="PS51450">
    <property type="entry name" value="LRR"/>
    <property type="match status" value="3"/>
</dbReference>
<dbReference type="InterPro" id="IPR001611">
    <property type="entry name" value="Leu-rich_rpt"/>
</dbReference>
<proteinExistence type="inferred from homology"/>
<dbReference type="GO" id="GO:0009897">
    <property type="term" value="C:external side of plasma membrane"/>
    <property type="evidence" value="ECO:0007669"/>
    <property type="project" value="TreeGrafter"/>
</dbReference>
<dbReference type="Gene3D" id="3.80.10.10">
    <property type="entry name" value="Ribonuclease Inhibitor"/>
    <property type="match status" value="1"/>
</dbReference>
<evidence type="ECO:0000256" key="4">
    <source>
        <dbReference type="ARBA" id="ARBA00004484"/>
    </source>
</evidence>
<evidence type="ECO:0000256" key="2">
    <source>
        <dbReference type="ARBA" id="ARBA00004285"/>
    </source>
</evidence>
<keyword evidence="13" id="KW-0966">Cell projection</keyword>
<dbReference type="SMART" id="SM00369">
    <property type="entry name" value="LRR_TYP"/>
    <property type="match status" value="7"/>
</dbReference>
<keyword evidence="14" id="KW-0449">Lipoprotein</keyword>
<evidence type="ECO:0000256" key="5">
    <source>
        <dbReference type="ARBA" id="ARBA00004635"/>
    </source>
</evidence>
<dbReference type="Proteomes" id="UP000824540">
    <property type="component" value="Unassembled WGS sequence"/>
</dbReference>
<feature type="compositionally biased region" description="Basic and acidic residues" evidence="16">
    <location>
        <begin position="511"/>
        <end position="527"/>
    </location>
</feature>
<evidence type="ECO:0000256" key="15">
    <source>
        <dbReference type="ARBA" id="ARBA00038236"/>
    </source>
</evidence>
<keyword evidence="11" id="KW-0675">Receptor</keyword>
<dbReference type="FunFam" id="3.80.10.10:FF:000018">
    <property type="entry name" value="Reticulon 4 receptor"/>
    <property type="match status" value="1"/>
</dbReference>
<evidence type="ECO:0000256" key="11">
    <source>
        <dbReference type="ARBA" id="ARBA00023170"/>
    </source>
</evidence>
<dbReference type="OrthoDB" id="546383at2759"/>
<feature type="compositionally biased region" description="Basic residues" evidence="16">
    <location>
        <begin position="572"/>
        <end position="581"/>
    </location>
</feature>
<dbReference type="Pfam" id="PF13855">
    <property type="entry name" value="LRR_8"/>
    <property type="match status" value="2"/>
</dbReference>
<evidence type="ECO:0000313" key="17">
    <source>
        <dbReference type="EMBL" id="KAG9339591.1"/>
    </source>
</evidence>
<dbReference type="InterPro" id="IPR003591">
    <property type="entry name" value="Leu-rich_rpt_typical-subtyp"/>
</dbReference>
<dbReference type="GO" id="GO:0045121">
    <property type="term" value="C:membrane raft"/>
    <property type="evidence" value="ECO:0007669"/>
    <property type="project" value="UniProtKB-SubCell"/>
</dbReference>
<dbReference type="EMBL" id="JAFBMS010000052">
    <property type="protein sequence ID" value="KAG9339591.1"/>
    <property type="molecule type" value="Genomic_DNA"/>
</dbReference>
<reference evidence="17" key="1">
    <citation type="thesis" date="2021" institute="BYU ScholarsArchive" country="Provo, UT, USA">
        <title>Applications of and Algorithms for Genome Assembly and Genomic Analyses with an Emphasis on Marine Teleosts.</title>
        <authorList>
            <person name="Pickett B.D."/>
        </authorList>
    </citation>
    <scope>NUCLEOTIDE SEQUENCE</scope>
    <source>
        <strain evidence="17">HI-2016</strain>
    </source>
</reference>
<evidence type="ECO:0000256" key="7">
    <source>
        <dbReference type="ARBA" id="ARBA00022614"/>
    </source>
</evidence>
<sequence length="699" mass="77622">MTEGNSSSPRNADLKYAASASGVAWGLDARCSWWVVAVVLIGCDNRRESCSALPPPGLRGRCSVMPHVEPLLPRLHFRHTHMSQLPGAHTLPPAIPSADFHYVPLKHESPALIASGRLKCQSPTVFKCVSQTTWEELIEYKLGGRLLFLVMWLNLVPQADGCPAMCVCYSEPRPTVACQQQGLFSIPTEIPIRSQRIFLQSNKLTVVRSTSFSSCHNLTVLWLYSNNISHIEAGAFYGLERLEELDIGDNNNLRIISPTAFRGLSKLHTLHLHRCGLSELPVGVFRGLFSLQYLYLQDNNLLTLHDDTFLDLANLTYLFLHNNKIKTVSDNMFRGLVNLDRLLLHQNRVTFVHQRAFHDLGKLTTLFLFFNNLTVLTGETMDPLVSLQYLRLNGNQWICDCRARPLWDWFKRFKGSSSALECHLPASLAGKDLAKLKSSDLEGCIDNSPQVQTSIFSTKTRSGKFHSTESPLREGTPRCCLPDNDKSSIISSKGLPDSSSYNSRQITNNPLKDKENISKTKFPEADPSKNSTHKKQSLNDGPVGTFSNNLDQSLGKLKPEFIDNLEPSTAPSRKKKKCSKKPKSDAQCLKGHGSTTRALQLLIWPMLWLLLSICAALSSEVKDLSGAQNNSCGLRSITDSKSGHSTSPIPSNSRPPPPPPPPHHPHSMGWICSHSLHIGEPKDAWVPMDSAVGVKPRKL</sequence>
<evidence type="ECO:0008006" key="19">
    <source>
        <dbReference type="Google" id="ProtNLM"/>
    </source>
</evidence>